<feature type="domain" description="Ketosynthase family 3 (KS3)" evidence="7">
    <location>
        <begin position="1083"/>
        <end position="1499"/>
    </location>
</feature>
<comment type="cofactor">
    <cofactor evidence="1">
        <name>pantetheine 4'-phosphate</name>
        <dbReference type="ChEBI" id="CHEBI:47942"/>
    </cofactor>
</comment>
<dbReference type="InterPro" id="IPR000873">
    <property type="entry name" value="AMP-dep_synth/lig_dom"/>
</dbReference>
<dbReference type="Gene3D" id="1.10.1240.100">
    <property type="match status" value="1"/>
</dbReference>
<dbReference type="RefSeq" id="WP_131848920.1">
    <property type="nucleotide sequence ID" value="NZ_SLXV01000020.1"/>
</dbReference>
<dbReference type="InterPro" id="IPR001242">
    <property type="entry name" value="Condensation_dom"/>
</dbReference>
<dbReference type="Pfam" id="PF00668">
    <property type="entry name" value="Condensation"/>
    <property type="match status" value="1"/>
</dbReference>
<dbReference type="InterPro" id="IPR010071">
    <property type="entry name" value="AA_adenyl_dom"/>
</dbReference>
<evidence type="ECO:0000313" key="8">
    <source>
        <dbReference type="EMBL" id="TCP67305.1"/>
    </source>
</evidence>
<dbReference type="OrthoDB" id="9765680at2"/>
<dbReference type="PROSITE" id="PS00455">
    <property type="entry name" value="AMP_BINDING"/>
    <property type="match status" value="1"/>
</dbReference>
<dbReference type="NCBIfam" id="TIGR01733">
    <property type="entry name" value="AA-adenyl-dom"/>
    <property type="match status" value="1"/>
</dbReference>
<dbReference type="SUPFAM" id="SSF52777">
    <property type="entry name" value="CoA-dependent acyltransferases"/>
    <property type="match status" value="2"/>
</dbReference>
<dbReference type="PANTHER" id="PTHR45527">
    <property type="entry name" value="NONRIBOSOMAL PEPTIDE SYNTHETASE"/>
    <property type="match status" value="1"/>
</dbReference>
<feature type="domain" description="Carrier" evidence="6">
    <location>
        <begin position="983"/>
        <end position="1059"/>
    </location>
</feature>
<dbReference type="GO" id="GO:0005737">
    <property type="term" value="C:cytoplasm"/>
    <property type="evidence" value="ECO:0007669"/>
    <property type="project" value="TreeGrafter"/>
</dbReference>
<comment type="caution">
    <text evidence="8">The sequence shown here is derived from an EMBL/GenBank/DDBJ whole genome shotgun (WGS) entry which is preliminary data.</text>
</comment>
<dbReference type="InterPro" id="IPR057326">
    <property type="entry name" value="KR_dom"/>
</dbReference>
<dbReference type="InterPro" id="IPR036736">
    <property type="entry name" value="ACP-like_sf"/>
</dbReference>
<reference evidence="8 9" key="1">
    <citation type="submission" date="2019-03" db="EMBL/GenBank/DDBJ databases">
        <title>Genomic Encyclopedia of Type Strains, Phase IV (KMG-IV): sequencing the most valuable type-strain genomes for metagenomic binning, comparative biology and taxonomic classification.</title>
        <authorList>
            <person name="Goeker M."/>
        </authorList>
    </citation>
    <scope>NUCLEOTIDE SEQUENCE [LARGE SCALE GENOMIC DNA]</scope>
    <source>
        <strain evidence="8 9">DSM 46831</strain>
    </source>
</reference>
<dbReference type="InterPro" id="IPR014031">
    <property type="entry name" value="Ketoacyl_synth_C"/>
</dbReference>
<dbReference type="Gene3D" id="1.10.1200.10">
    <property type="entry name" value="ACP-like"/>
    <property type="match status" value="2"/>
</dbReference>
<evidence type="ECO:0000256" key="1">
    <source>
        <dbReference type="ARBA" id="ARBA00001957"/>
    </source>
</evidence>
<dbReference type="Gene3D" id="3.40.47.10">
    <property type="match status" value="1"/>
</dbReference>
<dbReference type="Pfam" id="PF22621">
    <property type="entry name" value="CurL-like_PKS_C"/>
    <property type="match status" value="1"/>
</dbReference>
<evidence type="ECO:0000256" key="4">
    <source>
        <dbReference type="ARBA" id="ARBA00022553"/>
    </source>
</evidence>
<name>A0A4R2S7U2_9BACL</name>
<dbReference type="PROSITE" id="PS00606">
    <property type="entry name" value="KS3_1"/>
    <property type="match status" value="1"/>
</dbReference>
<dbReference type="CDD" id="cd00833">
    <property type="entry name" value="PKS"/>
    <property type="match status" value="1"/>
</dbReference>
<sequence length="2415" mass="270340">MAQSVQPNKIEDILTLTPTQEGILYHCLKDSVQQMYVGQVALEVAGQLHVPNLEKALQLVVQENECLRSVFRWEKLGHPVQVILREMSHHIVEHDLTGLREQEQKERIVQMDEEERSTGFDLTKGPLLRISASKVGTEQYRVLISFHHIMMDGWSLGVFLSEWFTRYGQLQSNQVEKKAQPKIKYKEYVKWLRQQETSKAKQFWNQALLSWEPTTKLPYKHDKNEANLHMNSVVTSLSEIMPEVSDFSKKYGVTPNTILNVAWGVMLQRYSGSDDVTFGLTVSGRPDEVQGIDQTVGLFINTVPVRVATESEQTVAELMSAVHKQAVEMKEYEYLPLTDIHSAAKLRGNESLFDHILVFENYPLDQKLLEGAYHDFHITQYSEWELNNYDLTVAFLLAGEPKMKFDYMDGLFDRQTMERMAEHFQVVLRQMISRPDELVQNVEILPEWEKKLMVFQFNQTEQAFPHDKTVYQLFAEQVKESPSMNAVVFQDESITYEALFERVERLVGKLQSYGIAPGSVVSIQLDWSIDMVVAIMGALGTGAAYVPIDPHYPSERIEYILQDSRSQLLITSAEFQGASSEMISNVIVLDGEENEVPHQAEVELMDVTSSPNDLAYVIYTSGSTGRPKGVMIEQESFVEFVTWAVKEYEHRLGYQVLLSNSFAFDSSIQQIFPPLVSGGTLHLLHPDVRKDARQYLDYLKQHRINNIDEIPVIMNVLIEQIDESDELPLLPDLTCLSLGSEYVPIELVKNCRTYLNRDGRIINGYGPAEASVETCTYHFDGNSEHEISLVGKPRDNTRVYILDQHGRICPIGIPGEICVSGVGLARGYLYQPELTNEKFIANAFSGISGDRLYKTGDAGRWLADGNVEYVGRIDNQVKIRGFRVELGEIENVLLKHPEINDAVVIARKNGSSSMDVYAFLKAESKLAKQDVNQFLADKLPDYMIPTHYEYVDSYPLTPNGKVDRKALAQVEVAVSADEQDVSSARHELDEQIVAVWKEVLGLENVGIYTNFFEAGGNSIQIMRVFNKLKKVIPDLSLEISDLFTYNTIASLADFVNQSNEVTVEKDPASIVEERAELVEATTTRDIAIIGLSAKLPGADDVNEWWELLRQGKSSIQEIPESRKKLDPGQNPAKEYLRYGYIEGIDQFDPQYFNISPKLAKDMDPNQRMMLETVNSTIEDAGYPRESLLNQNVGVFMGSVMPSYMNHVDVKVDELLASNLPANLAGRVSYHFGLNGPSMVIDTACSSSLVALHSAMNALRYGECEMALVGGVHIEIDHIRKEIAMGSGIVSPTETCRAFSDDADGTIGGEGSICILIKPLEKAVADQDHIYGVIKGSAVVQDGARSNGMTAPSPDAQAETIVRAWQDAKIDPTTISYIEAHGTGTKLGDPIEVKGIRKAYESYTDQKQFIAMGSVKTNMGHLDSAAGLAGLVKTVLSLQHGMLPPSLHFAKPNAFIDFANSPVYINQSLQTWEKAEGHPRRAGISSFGLSGTNVHVVVEEYEQQPTVLGQAHLITLSAPNEKVLQEKISDLQRDLSRDRELELADMSYTLNCRRNHDSYRFSTVVRDKEGLSKALEEMQVMARKLVKRSKKVVLWIPDYELGMENLLDHLSQTGWIDESMTSKHQQLLENLQDPKAKYVAFVSSLYHLLAKVGIEVELEGEGIGVVAREFILGTSSFADAMKGAGVSGVVSEKSLAMLELVSKYGEDTLVLSVGNPSTSNFSAINSGVEVLDLFTPEQKEQDFLSVLSHLYQTGYNLSFEAIQQGRTVSLPTYPFQRKSYWFEQKKQKGGSSLFNQDHTESIKVNEELMHHLEWTVSELPSNLSPRGLKGAVLIITDLDSGTNHSALVEKFTDHGHRVIQLQYGRQYRSVAVDQMEINPREEEHFTRVMKELQESGVSIGAVMDLSHLQSISLANGSLWDDEQLDASIHSTLNLVQSIATLASNHPVYTFFITQQAFVVGSNDHYVNPLHSSTLALSRTMNREYDQIQSYCIDVNESSSDTMAQMIYEEVSKNNVIREVAYRGGKRYTKTLKRLPIESMPKREMFRESGVYLVTGGTGGIAQEICQSITKRHSVTMILVGRTSEQDLSSQQTEAMDAIRGLGSEVVYYQADVASLVEMNKVLDDVTARFGKVDGVIHTAGVLGKPVSLQDSKMEDYTAVMEAKVKGTLVLDQLLKEHYVDFFLVFSSVDAVLSEKMIAPYACANAFLDSYTSLQRQMGKRFISIQWGGWQNTGMGDVQRAKENHSSVDKIKRLSPLILGFGRNDGVAAFHAVLGANVSPAFVSGLNQEDIEEIRGLSFFEIDSQLIETKPETSQAQASWTLDQIVEAVTKTWREILEFEEDEELDPDESYFSLGGDSIQGIDIMVELSNLFSLKMDADTIFRFDSVQALSQHIFESLQKPKTAQKVRSIPKAKPIQ</sequence>
<dbReference type="SMART" id="SM00825">
    <property type="entry name" value="PKS_KS"/>
    <property type="match status" value="1"/>
</dbReference>
<keyword evidence="9" id="KW-1185">Reference proteome</keyword>
<dbReference type="PROSITE" id="PS50075">
    <property type="entry name" value="CARRIER"/>
    <property type="match status" value="2"/>
</dbReference>
<dbReference type="Gene3D" id="3.40.50.980">
    <property type="match status" value="2"/>
</dbReference>
<organism evidence="8 9">
    <name type="scientific">Baia soyae</name>
    <dbReference type="NCBI Taxonomy" id="1544746"/>
    <lineage>
        <taxon>Bacteria</taxon>
        <taxon>Bacillati</taxon>
        <taxon>Bacillota</taxon>
        <taxon>Bacilli</taxon>
        <taxon>Bacillales</taxon>
        <taxon>Thermoactinomycetaceae</taxon>
        <taxon>Baia</taxon>
    </lineage>
</organism>
<dbReference type="Pfam" id="PF08659">
    <property type="entry name" value="KR"/>
    <property type="match status" value="1"/>
</dbReference>
<gene>
    <name evidence="8" type="ORF">EDD57_12021</name>
</gene>
<dbReference type="Gene3D" id="3.30.70.3290">
    <property type="match status" value="1"/>
</dbReference>
<evidence type="ECO:0000313" key="9">
    <source>
        <dbReference type="Proteomes" id="UP000294746"/>
    </source>
</evidence>
<dbReference type="SUPFAM" id="SSF47336">
    <property type="entry name" value="ACP-like"/>
    <property type="match status" value="2"/>
</dbReference>
<dbReference type="GO" id="GO:0004315">
    <property type="term" value="F:3-oxoacyl-[acyl-carrier-protein] synthase activity"/>
    <property type="evidence" value="ECO:0007669"/>
    <property type="project" value="InterPro"/>
</dbReference>
<protein>
    <submittedName>
        <fullName evidence="8">Amino acid adenylation domain-containing protein</fullName>
    </submittedName>
</protein>
<dbReference type="InterPro" id="IPR009081">
    <property type="entry name" value="PP-bd_ACP"/>
</dbReference>
<dbReference type="Pfam" id="PF21394">
    <property type="entry name" value="Beta-ketacyl_N"/>
    <property type="match status" value="1"/>
</dbReference>
<evidence type="ECO:0000256" key="2">
    <source>
        <dbReference type="ARBA" id="ARBA00006432"/>
    </source>
</evidence>
<dbReference type="PROSITE" id="PS52004">
    <property type="entry name" value="KS3_2"/>
    <property type="match status" value="1"/>
</dbReference>
<dbReference type="InterPro" id="IPR025110">
    <property type="entry name" value="AMP-bd_C"/>
</dbReference>
<dbReference type="Gene3D" id="3.40.50.720">
    <property type="entry name" value="NAD(P)-binding Rossmann-like Domain"/>
    <property type="match status" value="1"/>
</dbReference>
<dbReference type="InterPro" id="IPR013968">
    <property type="entry name" value="PKS_KR"/>
</dbReference>
<dbReference type="CDD" id="cd08953">
    <property type="entry name" value="KR_2_SDR_x"/>
    <property type="match status" value="1"/>
</dbReference>
<dbReference type="InterPro" id="IPR014030">
    <property type="entry name" value="Ketoacyl_synth_N"/>
</dbReference>
<dbReference type="CDD" id="cd05930">
    <property type="entry name" value="A_NRPS"/>
    <property type="match status" value="1"/>
</dbReference>
<dbReference type="InterPro" id="IPR020806">
    <property type="entry name" value="PKS_PP-bd"/>
</dbReference>
<dbReference type="PANTHER" id="PTHR45527:SF1">
    <property type="entry name" value="FATTY ACID SYNTHASE"/>
    <property type="match status" value="1"/>
</dbReference>
<dbReference type="FunFam" id="3.40.50.980:FF:000001">
    <property type="entry name" value="Non-ribosomal peptide synthetase"/>
    <property type="match status" value="1"/>
</dbReference>
<dbReference type="GO" id="GO:0044550">
    <property type="term" value="P:secondary metabolite biosynthetic process"/>
    <property type="evidence" value="ECO:0007669"/>
    <property type="project" value="TreeGrafter"/>
</dbReference>
<dbReference type="Proteomes" id="UP000294746">
    <property type="component" value="Unassembled WGS sequence"/>
</dbReference>
<evidence type="ECO:0000256" key="5">
    <source>
        <dbReference type="ARBA" id="ARBA00022679"/>
    </source>
</evidence>
<dbReference type="InterPro" id="IPR020841">
    <property type="entry name" value="PKS_Beta-ketoAc_synthase_dom"/>
</dbReference>
<dbReference type="InterPro" id="IPR045851">
    <property type="entry name" value="AMP-bd_C_sf"/>
</dbReference>
<keyword evidence="5" id="KW-0808">Transferase</keyword>
<dbReference type="SMART" id="SM00823">
    <property type="entry name" value="PKS_PP"/>
    <property type="match status" value="2"/>
</dbReference>
<comment type="similarity">
    <text evidence="2">Belongs to the ATP-dependent AMP-binding enzyme family.</text>
</comment>
<dbReference type="Pfam" id="PF00550">
    <property type="entry name" value="PP-binding"/>
    <property type="match status" value="2"/>
</dbReference>
<keyword evidence="3" id="KW-0596">Phosphopantetheine</keyword>
<dbReference type="SUPFAM" id="SSF51735">
    <property type="entry name" value="NAD(P)-binding Rossmann-fold domains"/>
    <property type="match status" value="2"/>
</dbReference>
<dbReference type="GO" id="GO:0031177">
    <property type="term" value="F:phosphopantetheine binding"/>
    <property type="evidence" value="ECO:0007669"/>
    <property type="project" value="InterPro"/>
</dbReference>
<evidence type="ECO:0000259" key="6">
    <source>
        <dbReference type="PROSITE" id="PS50075"/>
    </source>
</evidence>
<dbReference type="InterPro" id="IPR020845">
    <property type="entry name" value="AMP-binding_CS"/>
</dbReference>
<dbReference type="InterPro" id="IPR016039">
    <property type="entry name" value="Thiolase-like"/>
</dbReference>
<dbReference type="Gene3D" id="3.30.559.30">
    <property type="entry name" value="Nonribosomal peptide synthetase, condensation domain"/>
    <property type="match status" value="1"/>
</dbReference>
<dbReference type="CDD" id="cd19543">
    <property type="entry name" value="DCL_NRPS"/>
    <property type="match status" value="1"/>
</dbReference>
<dbReference type="InterPro" id="IPR018201">
    <property type="entry name" value="Ketoacyl_synth_AS"/>
</dbReference>
<dbReference type="Pfam" id="PF02801">
    <property type="entry name" value="Ketoacyl-synt_C"/>
    <property type="match status" value="1"/>
</dbReference>
<evidence type="ECO:0000259" key="7">
    <source>
        <dbReference type="PROSITE" id="PS52004"/>
    </source>
</evidence>
<dbReference type="Gene3D" id="3.30.300.30">
    <property type="match status" value="1"/>
</dbReference>
<dbReference type="GO" id="GO:0043041">
    <property type="term" value="P:amino acid activation for nonribosomal peptide biosynthetic process"/>
    <property type="evidence" value="ECO:0007669"/>
    <property type="project" value="TreeGrafter"/>
</dbReference>
<dbReference type="Pfam" id="PF00109">
    <property type="entry name" value="ketoacyl-synt"/>
    <property type="match status" value="1"/>
</dbReference>
<accession>A0A4R2S7U2</accession>
<dbReference type="SMART" id="SM00822">
    <property type="entry name" value="PKS_KR"/>
    <property type="match status" value="1"/>
</dbReference>
<dbReference type="Gene3D" id="2.30.38.10">
    <property type="entry name" value="Luciferase, Domain 3"/>
    <property type="match status" value="1"/>
</dbReference>
<dbReference type="InterPro" id="IPR049490">
    <property type="entry name" value="C883_1060-like_KR_N"/>
</dbReference>
<dbReference type="InterPro" id="IPR023213">
    <property type="entry name" value="CAT-like_dom_sf"/>
</dbReference>
<dbReference type="Pfam" id="PF00501">
    <property type="entry name" value="AMP-binding"/>
    <property type="match status" value="1"/>
</dbReference>
<keyword evidence="4" id="KW-0597">Phosphoprotein</keyword>
<dbReference type="Gene3D" id="3.30.559.10">
    <property type="entry name" value="Chloramphenicol acetyltransferase-like domain"/>
    <property type="match status" value="1"/>
</dbReference>
<dbReference type="InterPro" id="IPR036291">
    <property type="entry name" value="NAD(P)-bd_dom_sf"/>
</dbReference>
<dbReference type="EMBL" id="SLXV01000020">
    <property type="protein sequence ID" value="TCP67305.1"/>
    <property type="molecule type" value="Genomic_DNA"/>
</dbReference>
<feature type="domain" description="Carrier" evidence="6">
    <location>
        <begin position="2321"/>
        <end position="2396"/>
    </location>
</feature>
<dbReference type="GO" id="GO:0006633">
    <property type="term" value="P:fatty acid biosynthetic process"/>
    <property type="evidence" value="ECO:0007669"/>
    <property type="project" value="InterPro"/>
</dbReference>
<proteinExistence type="inferred from homology"/>
<evidence type="ECO:0000256" key="3">
    <source>
        <dbReference type="ARBA" id="ARBA00022450"/>
    </source>
</evidence>
<dbReference type="SUPFAM" id="SSF56801">
    <property type="entry name" value="Acetyl-CoA synthetase-like"/>
    <property type="match status" value="1"/>
</dbReference>
<dbReference type="Pfam" id="PF13193">
    <property type="entry name" value="AMP-binding_C"/>
    <property type="match status" value="1"/>
</dbReference>
<dbReference type="SUPFAM" id="SSF53901">
    <property type="entry name" value="Thiolase-like"/>
    <property type="match status" value="1"/>
</dbReference>